<evidence type="ECO:0000313" key="2">
    <source>
        <dbReference type="Proteomes" id="UP000694844"/>
    </source>
</evidence>
<dbReference type="RefSeq" id="XP_022330907.1">
    <property type="nucleotide sequence ID" value="XM_022475199.1"/>
</dbReference>
<proteinExistence type="predicted"/>
<dbReference type="Proteomes" id="UP000694844">
    <property type="component" value="Chromosome 4"/>
</dbReference>
<feature type="region of interest" description="Disordered" evidence="1">
    <location>
        <begin position="120"/>
        <end position="147"/>
    </location>
</feature>
<evidence type="ECO:0000256" key="1">
    <source>
        <dbReference type="SAM" id="MobiDB-lite"/>
    </source>
</evidence>
<name>A0A8B8DRP1_CRAVI</name>
<reference evidence="3" key="1">
    <citation type="submission" date="2025-08" db="UniProtKB">
        <authorList>
            <consortium name="RefSeq"/>
        </authorList>
    </citation>
    <scope>IDENTIFICATION</scope>
    <source>
        <tissue evidence="3">Whole sample</tissue>
    </source>
</reference>
<feature type="compositionally biased region" description="Polar residues" evidence="1">
    <location>
        <begin position="123"/>
        <end position="141"/>
    </location>
</feature>
<gene>
    <name evidence="3" type="primary">LOC111129092</name>
</gene>
<organism evidence="2 3">
    <name type="scientific">Crassostrea virginica</name>
    <name type="common">Eastern oyster</name>
    <dbReference type="NCBI Taxonomy" id="6565"/>
    <lineage>
        <taxon>Eukaryota</taxon>
        <taxon>Metazoa</taxon>
        <taxon>Spiralia</taxon>
        <taxon>Lophotrochozoa</taxon>
        <taxon>Mollusca</taxon>
        <taxon>Bivalvia</taxon>
        <taxon>Autobranchia</taxon>
        <taxon>Pteriomorphia</taxon>
        <taxon>Ostreida</taxon>
        <taxon>Ostreoidea</taxon>
        <taxon>Ostreidae</taxon>
        <taxon>Crassostrea</taxon>
    </lineage>
</organism>
<dbReference type="AlphaFoldDB" id="A0A8B8DRP1"/>
<dbReference type="OrthoDB" id="5531344at2759"/>
<sequence>MDLHQLLELFSEFLKVLCVLQYGARPSTSYPRGTYFELPTFRTVHKDFDLIKILPKTSLNNEDSVFCGDKFIKLLERLISCLTDAHTKLMQEKQNKGENINCGSTSNEESVAVKMELMEQENEGSILNTEHNSEAASQDPNSAKDMTLRNNVQIKASSQEIDRRITAFIEQKRQEVDELNIREFCSVATPATDSHSSCARVDSVFDTRIGGKSHIKVTRVVNLQGPQTQVTQSDRTPVIKKEPVEDPEFSSGMEERLQNIETHLKLDKREQRVDLFSRVKKMEERILYLESLSPEYFSGGIPLPLSTKRKRTADNLPMKLQDMHNMDVADIEDRMQALRESLRRRAMNRL</sequence>
<evidence type="ECO:0000313" key="3">
    <source>
        <dbReference type="RefSeq" id="XP_022330907.1"/>
    </source>
</evidence>
<keyword evidence="2" id="KW-1185">Reference proteome</keyword>
<dbReference type="GeneID" id="111129092"/>
<protein>
    <submittedName>
        <fullName evidence="3">MAP3K12-binding inhibitory protein 1-like isoform X4</fullName>
    </submittedName>
</protein>
<accession>A0A8B8DRP1</accession>